<dbReference type="GO" id="GO:0030509">
    <property type="term" value="P:BMP signaling pathway"/>
    <property type="evidence" value="ECO:0007669"/>
    <property type="project" value="TreeGrafter"/>
</dbReference>
<protein>
    <recommendedName>
        <fullName evidence="8">Mothers against decapentaplegic homolog</fullName>
        <shortName evidence="8">MAD homolog</shortName>
        <shortName evidence="8">Mothers against DPP homolog</shortName>
    </recommendedName>
    <alternativeName>
        <fullName evidence="8">SMAD family member</fullName>
    </alternativeName>
</protein>
<dbReference type="InterPro" id="IPR003619">
    <property type="entry name" value="MAD_homology1_Dwarfin-type"/>
</dbReference>
<evidence type="ECO:0000256" key="2">
    <source>
        <dbReference type="ARBA" id="ARBA00022490"/>
    </source>
</evidence>
<dbReference type="PANTHER" id="PTHR13703:SF61">
    <property type="entry name" value="PROTEIN MOTHERS AGAINST DPP"/>
    <property type="match status" value="1"/>
</dbReference>
<dbReference type="GO" id="GO:0070411">
    <property type="term" value="F:I-SMAD binding"/>
    <property type="evidence" value="ECO:0007669"/>
    <property type="project" value="TreeGrafter"/>
</dbReference>
<dbReference type="FunFam" id="2.60.200.10:FF:000001">
    <property type="entry name" value="Mothers against decapentaplegic homolog"/>
    <property type="match status" value="1"/>
</dbReference>
<keyword evidence="7 8" id="KW-0539">Nucleus</keyword>
<feature type="domain" description="MH1" evidence="10">
    <location>
        <begin position="15"/>
        <end position="143"/>
    </location>
</feature>
<comment type="subcellular location">
    <subcellularLocation>
        <location evidence="8">Cytoplasm</location>
    </subcellularLocation>
    <subcellularLocation>
        <location evidence="8">Nucleus</location>
    </subcellularLocation>
</comment>
<dbReference type="Pfam" id="PF03166">
    <property type="entry name" value="MH2"/>
    <property type="match status" value="1"/>
</dbReference>
<gene>
    <name evidence="12" type="ORF">CEUTPL_LOCUS8123</name>
</gene>
<dbReference type="SUPFAM" id="SSF56366">
    <property type="entry name" value="SMAD MH1 domain"/>
    <property type="match status" value="1"/>
</dbReference>
<feature type="domain" description="MH2" evidence="11">
    <location>
        <begin position="238"/>
        <end position="432"/>
    </location>
</feature>
<dbReference type="PROSITE" id="PS51075">
    <property type="entry name" value="MH1"/>
    <property type="match status" value="1"/>
</dbReference>
<evidence type="ECO:0000259" key="11">
    <source>
        <dbReference type="PROSITE" id="PS51076"/>
    </source>
</evidence>
<reference evidence="12" key="1">
    <citation type="submission" date="2022-01" db="EMBL/GenBank/DDBJ databases">
        <authorList>
            <person name="King R."/>
        </authorList>
    </citation>
    <scope>NUCLEOTIDE SEQUENCE</scope>
</reference>
<dbReference type="GO" id="GO:0009653">
    <property type="term" value="P:anatomical structure morphogenesis"/>
    <property type="evidence" value="ECO:0007669"/>
    <property type="project" value="TreeGrafter"/>
</dbReference>
<feature type="compositionally biased region" description="Low complexity" evidence="9">
    <location>
        <begin position="187"/>
        <end position="197"/>
    </location>
</feature>
<dbReference type="InterPro" id="IPR001132">
    <property type="entry name" value="SMAD_dom_Dwarfin-type"/>
</dbReference>
<dbReference type="PANTHER" id="PTHR13703">
    <property type="entry name" value="SMAD"/>
    <property type="match status" value="1"/>
</dbReference>
<dbReference type="Gene3D" id="3.90.520.10">
    <property type="entry name" value="SMAD MH1 domain"/>
    <property type="match status" value="1"/>
</dbReference>
<evidence type="ECO:0000256" key="4">
    <source>
        <dbReference type="ARBA" id="ARBA00022833"/>
    </source>
</evidence>
<evidence type="ECO:0000313" key="12">
    <source>
        <dbReference type="EMBL" id="CAG9767562.1"/>
    </source>
</evidence>
<evidence type="ECO:0000256" key="3">
    <source>
        <dbReference type="ARBA" id="ARBA00022723"/>
    </source>
</evidence>
<comment type="similarity">
    <text evidence="1 8">Belongs to the dwarfin/SMAD family.</text>
</comment>
<dbReference type="Gene3D" id="2.60.200.10">
    <property type="match status" value="1"/>
</dbReference>
<evidence type="ECO:0000256" key="7">
    <source>
        <dbReference type="ARBA" id="ARBA00023242"/>
    </source>
</evidence>
<dbReference type="GO" id="GO:0000981">
    <property type="term" value="F:DNA-binding transcription factor activity, RNA polymerase II-specific"/>
    <property type="evidence" value="ECO:0007669"/>
    <property type="project" value="TreeGrafter"/>
</dbReference>
<evidence type="ECO:0000256" key="5">
    <source>
        <dbReference type="ARBA" id="ARBA00023015"/>
    </source>
</evidence>
<keyword evidence="2 8" id="KW-0963">Cytoplasm</keyword>
<dbReference type="Pfam" id="PF03165">
    <property type="entry name" value="MH1"/>
    <property type="match status" value="1"/>
</dbReference>
<dbReference type="InterPro" id="IPR036578">
    <property type="entry name" value="SMAD_MH1_sf"/>
</dbReference>
<keyword evidence="4" id="KW-0862">Zinc</keyword>
<dbReference type="PROSITE" id="PS51076">
    <property type="entry name" value="MH2"/>
    <property type="match status" value="1"/>
</dbReference>
<dbReference type="GO" id="GO:0051239">
    <property type="term" value="P:regulation of multicellular organismal process"/>
    <property type="evidence" value="ECO:0007669"/>
    <property type="project" value="UniProtKB-ARBA"/>
</dbReference>
<feature type="region of interest" description="Disordered" evidence="9">
    <location>
        <begin position="164"/>
        <end position="199"/>
    </location>
</feature>
<dbReference type="GO" id="GO:0005737">
    <property type="term" value="C:cytoplasm"/>
    <property type="evidence" value="ECO:0007669"/>
    <property type="project" value="UniProtKB-SubCell"/>
</dbReference>
<dbReference type="OrthoDB" id="5794312at2759"/>
<dbReference type="SUPFAM" id="SSF49879">
    <property type="entry name" value="SMAD/FHA domain"/>
    <property type="match status" value="1"/>
</dbReference>
<dbReference type="GO" id="GO:0050793">
    <property type="term" value="P:regulation of developmental process"/>
    <property type="evidence" value="ECO:0007669"/>
    <property type="project" value="UniProtKB-ARBA"/>
</dbReference>
<proteinExistence type="inferred from homology"/>
<dbReference type="GO" id="GO:0046872">
    <property type="term" value="F:metal ion binding"/>
    <property type="evidence" value="ECO:0007669"/>
    <property type="project" value="UniProtKB-KW"/>
</dbReference>
<dbReference type="GO" id="GO:0030154">
    <property type="term" value="P:cell differentiation"/>
    <property type="evidence" value="ECO:0007669"/>
    <property type="project" value="TreeGrafter"/>
</dbReference>
<dbReference type="Proteomes" id="UP001152799">
    <property type="component" value="Chromosome 4"/>
</dbReference>
<dbReference type="InterPro" id="IPR008984">
    <property type="entry name" value="SMAD_FHA_dom_sf"/>
</dbReference>
<accession>A0A9N9MNX6</accession>
<dbReference type="GO" id="GO:0009791">
    <property type="term" value="P:post-embryonic development"/>
    <property type="evidence" value="ECO:0007669"/>
    <property type="project" value="UniProtKB-ARBA"/>
</dbReference>
<dbReference type="GO" id="GO:0071144">
    <property type="term" value="C:heteromeric SMAD protein complex"/>
    <property type="evidence" value="ECO:0007669"/>
    <property type="project" value="TreeGrafter"/>
</dbReference>
<sequence length="432" mass="49282">MDNYSFNHFFGLTQVKSKKLLNWKQGDEDEKWAEKAVDYLVKKLKKKKGNLEELERVLSSGKPGRCITIPKSMDGRLQVSFRKGYPHVIYCRVWRWPDLQSHHELKPIPQCEFPFIPYSLNKTQTEVCINPYHYERVEMHMLPPVLVPRHNDFVPGYSMLEVNGGHSNNSPPNSFNIAHSPQHSYTNSPSPSSSINSDFNNAAASECNSSVQNFPDNSMNSESSSEMTRVPYQEQDNWASIAYYELNQRVGEVFHCGNMSVIVDGFTNPTTNSERFCLGSLSNINRNSVIENTRRHIGKGVHLYYANGEVYAECLSDHSVFVQSRNCNYSHGFHYATVCKIPPGSSLKIFDNAQFARLLYESVHHGFQAVYELTKMCTIRMSFVKGWGSEYQRNDVTSTPCWVEIHLNGPLQWLDRVLVQMGAPHMGITSVS</sequence>
<dbReference type="SMART" id="SM00523">
    <property type="entry name" value="DWA"/>
    <property type="match status" value="1"/>
</dbReference>
<dbReference type="AlphaFoldDB" id="A0A9N9MNX6"/>
<dbReference type="InterPro" id="IPR017855">
    <property type="entry name" value="SMAD-like_dom_sf"/>
</dbReference>
<evidence type="ECO:0000256" key="9">
    <source>
        <dbReference type="SAM" id="MobiDB-lite"/>
    </source>
</evidence>
<evidence type="ECO:0000259" key="10">
    <source>
        <dbReference type="PROSITE" id="PS51075"/>
    </source>
</evidence>
<evidence type="ECO:0000256" key="6">
    <source>
        <dbReference type="ARBA" id="ARBA00023163"/>
    </source>
</evidence>
<dbReference type="GO" id="GO:0060395">
    <property type="term" value="P:SMAD protein signal transduction"/>
    <property type="evidence" value="ECO:0007669"/>
    <property type="project" value="TreeGrafter"/>
</dbReference>
<organism evidence="12 13">
    <name type="scientific">Ceutorhynchus assimilis</name>
    <name type="common">cabbage seed weevil</name>
    <dbReference type="NCBI Taxonomy" id="467358"/>
    <lineage>
        <taxon>Eukaryota</taxon>
        <taxon>Metazoa</taxon>
        <taxon>Ecdysozoa</taxon>
        <taxon>Arthropoda</taxon>
        <taxon>Hexapoda</taxon>
        <taxon>Insecta</taxon>
        <taxon>Pterygota</taxon>
        <taxon>Neoptera</taxon>
        <taxon>Endopterygota</taxon>
        <taxon>Coleoptera</taxon>
        <taxon>Polyphaga</taxon>
        <taxon>Cucujiformia</taxon>
        <taxon>Curculionidae</taxon>
        <taxon>Ceutorhynchinae</taxon>
        <taxon>Ceutorhynchus</taxon>
    </lineage>
</organism>
<evidence type="ECO:0000256" key="8">
    <source>
        <dbReference type="RuleBase" id="RU361195"/>
    </source>
</evidence>
<dbReference type="EMBL" id="OU892280">
    <property type="protein sequence ID" value="CAG9767562.1"/>
    <property type="molecule type" value="Genomic_DNA"/>
</dbReference>
<keyword evidence="13" id="KW-1185">Reference proteome</keyword>
<feature type="compositionally biased region" description="Polar residues" evidence="9">
    <location>
        <begin position="175"/>
        <end position="186"/>
    </location>
</feature>
<keyword evidence="5 8" id="KW-0805">Transcription regulation</keyword>
<dbReference type="SMART" id="SM00524">
    <property type="entry name" value="DWB"/>
    <property type="match status" value="1"/>
</dbReference>
<evidence type="ECO:0000313" key="13">
    <source>
        <dbReference type="Proteomes" id="UP001152799"/>
    </source>
</evidence>
<evidence type="ECO:0000256" key="1">
    <source>
        <dbReference type="ARBA" id="ARBA00005545"/>
    </source>
</evidence>
<keyword evidence="3" id="KW-0479">Metal-binding</keyword>
<dbReference type="InterPro" id="IPR013019">
    <property type="entry name" value="MAD_homology_MH1"/>
</dbReference>
<name>A0A9N9MNX6_9CUCU</name>
<dbReference type="InterPro" id="IPR013790">
    <property type="entry name" value="Dwarfin"/>
</dbReference>
<dbReference type="GO" id="GO:0000978">
    <property type="term" value="F:RNA polymerase II cis-regulatory region sequence-specific DNA binding"/>
    <property type="evidence" value="ECO:0007669"/>
    <property type="project" value="TreeGrafter"/>
</dbReference>
<keyword evidence="6 8" id="KW-0804">Transcription</keyword>